<comment type="caution">
    <text evidence="2">The sequence shown here is derived from an EMBL/GenBank/DDBJ whole genome shotgun (WGS) entry which is preliminary data.</text>
</comment>
<feature type="domain" description="Molybdopterin-guanine dinucleotide biosynthesis protein B (MobB)" evidence="1">
    <location>
        <begin position="6"/>
        <end position="134"/>
    </location>
</feature>
<dbReference type="InterPro" id="IPR027417">
    <property type="entry name" value="P-loop_NTPase"/>
</dbReference>
<dbReference type="OrthoDB" id="9786803at2"/>
<dbReference type="RefSeq" id="WP_147670621.1">
    <property type="nucleotide sequence ID" value="NZ_VDUW01000016.1"/>
</dbReference>
<gene>
    <name evidence="2" type="primary">mobB</name>
    <name evidence="2" type="ORF">FHP05_14580</name>
</gene>
<evidence type="ECO:0000313" key="2">
    <source>
        <dbReference type="EMBL" id="TXL57833.1"/>
    </source>
</evidence>
<dbReference type="Proteomes" id="UP000321574">
    <property type="component" value="Unassembled WGS sequence"/>
</dbReference>
<dbReference type="InterPro" id="IPR004435">
    <property type="entry name" value="MobB_dom"/>
</dbReference>
<dbReference type="PANTHER" id="PTHR40072">
    <property type="entry name" value="MOLYBDOPTERIN-GUANINE DINUCLEOTIDE BIOSYNTHESIS ADAPTER PROTEIN-RELATED"/>
    <property type="match status" value="1"/>
</dbReference>
<dbReference type="Pfam" id="PF03205">
    <property type="entry name" value="MobB"/>
    <property type="match status" value="1"/>
</dbReference>
<dbReference type="GO" id="GO:0006777">
    <property type="term" value="P:Mo-molybdopterin cofactor biosynthetic process"/>
    <property type="evidence" value="ECO:0007669"/>
    <property type="project" value="InterPro"/>
</dbReference>
<dbReference type="NCBIfam" id="TIGR00176">
    <property type="entry name" value="mobB"/>
    <property type="match status" value="1"/>
</dbReference>
<organism evidence="2 3">
    <name type="scientific">Cerasibacillus terrae</name>
    <dbReference type="NCBI Taxonomy" id="2498845"/>
    <lineage>
        <taxon>Bacteria</taxon>
        <taxon>Bacillati</taxon>
        <taxon>Bacillota</taxon>
        <taxon>Bacilli</taxon>
        <taxon>Bacillales</taxon>
        <taxon>Bacillaceae</taxon>
        <taxon>Cerasibacillus</taxon>
    </lineage>
</organism>
<dbReference type="GO" id="GO:0005525">
    <property type="term" value="F:GTP binding"/>
    <property type="evidence" value="ECO:0007669"/>
    <property type="project" value="InterPro"/>
</dbReference>
<dbReference type="PANTHER" id="PTHR40072:SF1">
    <property type="entry name" value="MOLYBDOPTERIN-GUANINE DINUCLEOTIDE BIOSYNTHESIS ADAPTER PROTEIN"/>
    <property type="match status" value="1"/>
</dbReference>
<dbReference type="EMBL" id="VDUW01000016">
    <property type="protein sequence ID" value="TXL57833.1"/>
    <property type="molecule type" value="Genomic_DNA"/>
</dbReference>
<dbReference type="AlphaFoldDB" id="A0A5C8NFY5"/>
<proteinExistence type="predicted"/>
<reference evidence="2 3" key="1">
    <citation type="submission" date="2019-06" db="EMBL/GenBank/DDBJ databases">
        <title>Cerasibacillus sp. nov., isolated from maize field.</title>
        <authorList>
            <person name="Lin S.-Y."/>
            <person name="Tsai C.-F."/>
            <person name="Young C.-C."/>
        </authorList>
    </citation>
    <scope>NUCLEOTIDE SEQUENCE [LARGE SCALE GENOMIC DNA]</scope>
    <source>
        <strain evidence="2 3">CC-CFT480</strain>
    </source>
</reference>
<name>A0A5C8NFY5_9BACI</name>
<dbReference type="Gene3D" id="3.40.50.300">
    <property type="entry name" value="P-loop containing nucleotide triphosphate hydrolases"/>
    <property type="match status" value="1"/>
</dbReference>
<evidence type="ECO:0000313" key="3">
    <source>
        <dbReference type="Proteomes" id="UP000321574"/>
    </source>
</evidence>
<accession>A0A5C8NFY5</accession>
<dbReference type="InterPro" id="IPR052539">
    <property type="entry name" value="MGD_biosynthesis_adapter"/>
</dbReference>
<protein>
    <submittedName>
        <fullName evidence="2">Molybdopterin-guanine dinucleotide biosynthesis protein B</fullName>
    </submittedName>
</protein>
<dbReference type="SUPFAM" id="SSF52540">
    <property type="entry name" value="P-loop containing nucleoside triphosphate hydrolases"/>
    <property type="match status" value="1"/>
</dbReference>
<evidence type="ECO:0000259" key="1">
    <source>
        <dbReference type="Pfam" id="PF03205"/>
    </source>
</evidence>
<sequence>MAAMKILHVVGFKNSGKTTLVSRWVRLLKEQGCTVSVIKQHGHHGKHGKLKMPDATTDSMKFFQHGADLSIVSGGGAVQIMLNETPNFTRMKQLATNDHPDVLLIEGFKEEPGPKVVLVKEKSDWKELKQLQDIKLVVGSPELNTSYPLIASREDVEQLDTWLLNWLKGD</sequence>
<keyword evidence="3" id="KW-1185">Reference proteome</keyword>